<dbReference type="Proteomes" id="UP000507470">
    <property type="component" value="Unassembled WGS sequence"/>
</dbReference>
<keyword evidence="5" id="KW-0805">Transcription regulation</keyword>
<evidence type="ECO:0000256" key="6">
    <source>
        <dbReference type="ARBA" id="ARBA00023163"/>
    </source>
</evidence>
<dbReference type="GO" id="GO:0016251">
    <property type="term" value="F:RNA polymerase II general transcription initiation factor activity"/>
    <property type="evidence" value="ECO:0007669"/>
    <property type="project" value="TreeGrafter"/>
</dbReference>
<keyword evidence="3 9" id="KW-0853">WD repeat</keyword>
<keyword evidence="13" id="KW-1185">Reference proteome</keyword>
<protein>
    <recommendedName>
        <fullName evidence="8">Transcription initiation factor TFIID subunit 5</fullName>
    </recommendedName>
</protein>
<dbReference type="InterPro" id="IPR020472">
    <property type="entry name" value="WD40_PAC1"/>
</dbReference>
<dbReference type="InterPro" id="IPR001680">
    <property type="entry name" value="WD40_rpt"/>
</dbReference>
<dbReference type="FunFam" id="2.130.10.10:FF:000243">
    <property type="entry name" value="Transcription initiation factor TFIID subunit 5"/>
    <property type="match status" value="1"/>
</dbReference>
<sequence>MNSLQSQSSPKSDVSDKQTLLAVLQFLKKNNLKCTEELLKKEAGVTDDDVKPQSVGQSESDVANALAAYKSSDDPTRYTDYYTDLKTFIESCLDVHKVELYLILYPVFVHMYLELVYNQHERHAMEFFHKFSGEQEYYYQDDLKQLSSVTKREHMRGNQLMDNFKASRFIIKMSRDSYNHLKRYLQENQMKPLLTIIQEHLFIDVFDGVPRNKQQITATGGGLLGEAERDANKAKVFYGLLKEPDINIPVDDDDEAPEGEDKPKKKKAKKDPLLMRKSKNDPHAPQSNRIPLPELKDQDKLEKINSFREAIKRVRIGADQMPTVCFYSITNAHQGVTTVNVCEDSSLMSAGFADSTIRVFTLTPSKLRGMKSGDDLEIIDKDSDDVLERMMDDRSSSEVKSLVGHSGPVYATDISHDKKFLISSSEDGSVRLWSLLTWSNLVCYKGHQYPVWDAKFSPHGHYFVSCGHDRTARLWSTDHYQPLRIYAGHLSDVDCVEFHPNSNYIVTGSSDRVVRMWDNQSGNCVRTFTGHKGPIHKMCFSPDGRFIATGGVDKTILLWDIASGNMLAQLKGHTQAVYSLTFSREGSVLSSGGLDSCVKIWDVNRVLQEYDTDSDATIPSSLQVNDNANLLLGSFPTKQTSVLCVHFTRKNLLLASGPVAI</sequence>
<dbReference type="PANTHER" id="PTHR19879:SF1">
    <property type="entry name" value="CANNONBALL-RELATED"/>
    <property type="match status" value="1"/>
</dbReference>
<proteinExistence type="inferred from homology"/>
<dbReference type="Gene3D" id="2.130.10.10">
    <property type="entry name" value="YVTN repeat-like/Quinoprotein amine dehydrogenase"/>
    <property type="match status" value="2"/>
</dbReference>
<dbReference type="GO" id="GO:0006367">
    <property type="term" value="P:transcription initiation at RNA polymerase II promoter"/>
    <property type="evidence" value="ECO:0007669"/>
    <property type="project" value="TreeGrafter"/>
</dbReference>
<dbReference type="SUPFAM" id="SSF160897">
    <property type="entry name" value="Taf5 N-terminal domain-like"/>
    <property type="match status" value="1"/>
</dbReference>
<evidence type="ECO:0000256" key="8">
    <source>
        <dbReference type="ARBA" id="ARBA00044130"/>
    </source>
</evidence>
<feature type="repeat" description="WD" evidence="9">
    <location>
        <begin position="486"/>
        <end position="527"/>
    </location>
</feature>
<dbReference type="PROSITE" id="PS50294">
    <property type="entry name" value="WD_REPEATS_REGION"/>
    <property type="match status" value="5"/>
</dbReference>
<feature type="compositionally biased region" description="Basic and acidic residues" evidence="10">
    <location>
        <begin position="270"/>
        <end position="282"/>
    </location>
</feature>
<dbReference type="Gene3D" id="1.25.40.500">
    <property type="entry name" value="TFIID subunit TAF5, NTD2 domain"/>
    <property type="match status" value="1"/>
</dbReference>
<feature type="repeat" description="WD" evidence="9">
    <location>
        <begin position="444"/>
        <end position="485"/>
    </location>
</feature>
<dbReference type="InterPro" id="IPR007582">
    <property type="entry name" value="TFIID_NTD2"/>
</dbReference>
<reference evidence="12 13" key="1">
    <citation type="submission" date="2020-06" db="EMBL/GenBank/DDBJ databases">
        <authorList>
            <person name="Li R."/>
            <person name="Bekaert M."/>
        </authorList>
    </citation>
    <scope>NUCLEOTIDE SEQUENCE [LARGE SCALE GENOMIC DNA]</scope>
    <source>
        <strain evidence="13">wild</strain>
    </source>
</reference>
<name>A0A6J8DS44_MYTCO</name>
<keyword evidence="7" id="KW-0539">Nucleus</keyword>
<evidence type="ECO:0000256" key="5">
    <source>
        <dbReference type="ARBA" id="ARBA00023015"/>
    </source>
</evidence>
<dbReference type="AlphaFoldDB" id="A0A6J8DS44"/>
<dbReference type="SUPFAM" id="SSF50978">
    <property type="entry name" value="WD40 repeat-like"/>
    <property type="match status" value="1"/>
</dbReference>
<dbReference type="CDD" id="cd00200">
    <property type="entry name" value="WD40"/>
    <property type="match status" value="1"/>
</dbReference>
<comment type="subcellular location">
    <subcellularLocation>
        <location evidence="1">Nucleus</location>
    </subcellularLocation>
</comment>
<evidence type="ECO:0000259" key="11">
    <source>
        <dbReference type="Pfam" id="PF04494"/>
    </source>
</evidence>
<comment type="similarity">
    <text evidence="2">Belongs to the WD repeat TAF5 family.</text>
</comment>
<accession>A0A6J8DS44</accession>
<evidence type="ECO:0000313" key="12">
    <source>
        <dbReference type="EMBL" id="CAC5410876.1"/>
    </source>
</evidence>
<dbReference type="InterPro" id="IPR036322">
    <property type="entry name" value="WD40_repeat_dom_sf"/>
</dbReference>
<feature type="region of interest" description="Disordered" evidence="10">
    <location>
        <begin position="248"/>
        <end position="297"/>
    </location>
</feature>
<evidence type="ECO:0000256" key="4">
    <source>
        <dbReference type="ARBA" id="ARBA00022737"/>
    </source>
</evidence>
<evidence type="ECO:0000256" key="9">
    <source>
        <dbReference type="PROSITE-ProRule" id="PRU00221"/>
    </source>
</evidence>
<evidence type="ECO:0000256" key="10">
    <source>
        <dbReference type="SAM" id="MobiDB-lite"/>
    </source>
</evidence>
<keyword evidence="6" id="KW-0804">Transcription</keyword>
<feature type="domain" description="TFIID subunit TAF5 NTD2" evidence="11">
    <location>
        <begin position="73"/>
        <end position="201"/>
    </location>
</feature>
<dbReference type="PANTHER" id="PTHR19879">
    <property type="entry name" value="TRANSCRIPTION INITIATION FACTOR TFIID"/>
    <property type="match status" value="1"/>
</dbReference>
<dbReference type="InterPro" id="IPR037264">
    <property type="entry name" value="TFIID_NTD2_sf"/>
</dbReference>
<feature type="repeat" description="WD" evidence="9">
    <location>
        <begin position="402"/>
        <end position="435"/>
    </location>
</feature>
<dbReference type="PROSITE" id="PS50896">
    <property type="entry name" value="LISH"/>
    <property type="match status" value="1"/>
</dbReference>
<evidence type="ECO:0000256" key="2">
    <source>
        <dbReference type="ARBA" id="ARBA00009435"/>
    </source>
</evidence>
<dbReference type="PRINTS" id="PR00320">
    <property type="entry name" value="GPROTEINBRPT"/>
</dbReference>
<organism evidence="12 13">
    <name type="scientific">Mytilus coruscus</name>
    <name type="common">Sea mussel</name>
    <dbReference type="NCBI Taxonomy" id="42192"/>
    <lineage>
        <taxon>Eukaryota</taxon>
        <taxon>Metazoa</taxon>
        <taxon>Spiralia</taxon>
        <taxon>Lophotrochozoa</taxon>
        <taxon>Mollusca</taxon>
        <taxon>Bivalvia</taxon>
        <taxon>Autobranchia</taxon>
        <taxon>Pteriomorphia</taxon>
        <taxon>Mytilida</taxon>
        <taxon>Mytiloidea</taxon>
        <taxon>Mytilidae</taxon>
        <taxon>Mytilinae</taxon>
        <taxon>Mytilus</taxon>
    </lineage>
</organism>
<dbReference type="PROSITE" id="PS00678">
    <property type="entry name" value="WD_REPEATS_1"/>
    <property type="match status" value="2"/>
</dbReference>
<gene>
    <name evidence="12" type="ORF">MCOR_44033</name>
</gene>
<dbReference type="PROSITE" id="PS50082">
    <property type="entry name" value="WD_REPEATS_2"/>
    <property type="match status" value="5"/>
</dbReference>
<dbReference type="GO" id="GO:0005669">
    <property type="term" value="C:transcription factor TFIID complex"/>
    <property type="evidence" value="ECO:0007669"/>
    <property type="project" value="TreeGrafter"/>
</dbReference>
<evidence type="ECO:0000256" key="1">
    <source>
        <dbReference type="ARBA" id="ARBA00004123"/>
    </source>
</evidence>
<dbReference type="OrthoDB" id="10266330at2759"/>
<evidence type="ECO:0000256" key="3">
    <source>
        <dbReference type="ARBA" id="ARBA00022574"/>
    </source>
</evidence>
<dbReference type="CDD" id="cd08044">
    <property type="entry name" value="TAF5_NTD2"/>
    <property type="match status" value="1"/>
</dbReference>
<dbReference type="Pfam" id="PF00400">
    <property type="entry name" value="WD40"/>
    <property type="match status" value="6"/>
</dbReference>
<evidence type="ECO:0000313" key="13">
    <source>
        <dbReference type="Proteomes" id="UP000507470"/>
    </source>
</evidence>
<keyword evidence="4" id="KW-0677">Repeat</keyword>
<dbReference type="InterPro" id="IPR015943">
    <property type="entry name" value="WD40/YVTN_repeat-like_dom_sf"/>
</dbReference>
<evidence type="ECO:0000256" key="7">
    <source>
        <dbReference type="ARBA" id="ARBA00023242"/>
    </source>
</evidence>
<dbReference type="EMBL" id="CACVKT020007820">
    <property type="protein sequence ID" value="CAC5410876.1"/>
    <property type="molecule type" value="Genomic_DNA"/>
</dbReference>
<dbReference type="Pfam" id="PF04494">
    <property type="entry name" value="TFIID_NTD2"/>
    <property type="match status" value="1"/>
</dbReference>
<dbReference type="SMART" id="SM00320">
    <property type="entry name" value="WD40"/>
    <property type="match status" value="6"/>
</dbReference>
<feature type="repeat" description="WD" evidence="9">
    <location>
        <begin position="528"/>
        <end position="569"/>
    </location>
</feature>
<dbReference type="InterPro" id="IPR006594">
    <property type="entry name" value="LisH"/>
</dbReference>
<dbReference type="InterPro" id="IPR019775">
    <property type="entry name" value="WD40_repeat_CS"/>
</dbReference>
<feature type="repeat" description="WD" evidence="9">
    <location>
        <begin position="570"/>
        <end position="604"/>
    </location>
</feature>